<dbReference type="SUPFAM" id="SSF51556">
    <property type="entry name" value="Metallo-dependent hydrolases"/>
    <property type="match status" value="1"/>
</dbReference>
<feature type="signal peptide" evidence="2">
    <location>
        <begin position="1"/>
        <end position="33"/>
    </location>
</feature>
<feature type="chain" id="PRO_5018681061" evidence="2">
    <location>
        <begin position="34"/>
        <end position="430"/>
    </location>
</feature>
<dbReference type="Gene3D" id="2.30.40.10">
    <property type="entry name" value="Urease, subunit C, domain 1"/>
    <property type="match status" value="1"/>
</dbReference>
<dbReference type="RefSeq" id="WP_127826342.1">
    <property type="nucleotide sequence ID" value="NZ_RZYA01000001.1"/>
</dbReference>
<dbReference type="OrthoDB" id="3514520at2"/>
<dbReference type="PANTHER" id="PTHR43135:SF3">
    <property type="entry name" value="ALPHA-D-RIBOSE 1-METHYLPHOSPHONATE 5-TRIPHOSPHATE DIPHOSPHATASE"/>
    <property type="match status" value="1"/>
</dbReference>
<dbReference type="InterPro" id="IPR032466">
    <property type="entry name" value="Metal_Hydrolase"/>
</dbReference>
<dbReference type="Pfam" id="PF01979">
    <property type="entry name" value="Amidohydro_1"/>
    <property type="match status" value="1"/>
</dbReference>
<accession>A0A3S2Z3V3</accession>
<feature type="domain" description="Amidohydrolase-related" evidence="3">
    <location>
        <begin position="111"/>
        <end position="426"/>
    </location>
</feature>
<evidence type="ECO:0000313" key="5">
    <source>
        <dbReference type="Proteomes" id="UP000283128"/>
    </source>
</evidence>
<dbReference type="PANTHER" id="PTHR43135">
    <property type="entry name" value="ALPHA-D-RIBOSE 1-METHYLPHOSPHONATE 5-TRIPHOSPHATE DIPHOSPHATASE"/>
    <property type="match status" value="1"/>
</dbReference>
<keyword evidence="5" id="KW-1185">Reference proteome</keyword>
<protein>
    <submittedName>
        <fullName evidence="4">Amidohydrolase</fullName>
    </submittedName>
</protein>
<dbReference type="InterPro" id="IPR011059">
    <property type="entry name" value="Metal-dep_hydrolase_composite"/>
</dbReference>
<keyword evidence="2" id="KW-0732">Signal</keyword>
<sequence>MCVENTPPPSSRLTRRGVLAGAAALAGTTAALAASAPGASALAPTRASSPGTAPRGGDLVIDGGTLLDPETGEVTEDAVVVILDGVVRAAGKRKDVDVPAGVTVLDAHGQWVLPGLVDSHIHLNTATEAARTLALGATTVRSGSTNFYQDIAVRELSRQAPGRAPRMRASGVFVSPDLGDTILADPDLTPIARLKDGVRSTEALRRVVEVNLARGADTIKTRVNPRAGLAEQDPLEQVYSREQLATIVATARRGGKDVLCHSYSAKGIQDAVMAGVKSIEHGAFITEESLHEMRRRGTYFTPTMVAIGGMIGDPNPVLDERGRTYLPKLKAAAKRAHELGVGLVSGTDSSGGSVEPIGAEIEMMHSAGLSALDAIRTATTNAARLLGFEGKVGRLARGYAGDAILLSGSPLDDISVLKKPARVVRTGIAV</sequence>
<feature type="region of interest" description="Disordered" evidence="1">
    <location>
        <begin position="38"/>
        <end position="64"/>
    </location>
</feature>
<gene>
    <name evidence="4" type="ORF">EOT10_02495</name>
</gene>
<name>A0A3S2Z3V3_9ACTN</name>
<comment type="caution">
    <text evidence="4">The sequence shown here is derived from an EMBL/GenBank/DDBJ whole genome shotgun (WGS) entry which is preliminary data.</text>
</comment>
<dbReference type="Proteomes" id="UP000283128">
    <property type="component" value="Unassembled WGS sequence"/>
</dbReference>
<dbReference type="InterPro" id="IPR006680">
    <property type="entry name" value="Amidohydro-rel"/>
</dbReference>
<dbReference type="Gene3D" id="3.20.20.140">
    <property type="entry name" value="Metal-dependent hydrolases"/>
    <property type="match status" value="1"/>
</dbReference>
<keyword evidence="4" id="KW-0378">Hydrolase</keyword>
<dbReference type="EMBL" id="RZYA01000001">
    <property type="protein sequence ID" value="RVU28756.1"/>
    <property type="molecule type" value="Genomic_DNA"/>
</dbReference>
<dbReference type="InterPro" id="IPR051781">
    <property type="entry name" value="Metallo-dep_Hydrolase"/>
</dbReference>
<dbReference type="AlphaFoldDB" id="A0A3S2Z3V3"/>
<proteinExistence type="predicted"/>
<dbReference type="PROSITE" id="PS51318">
    <property type="entry name" value="TAT"/>
    <property type="match status" value="1"/>
</dbReference>
<evidence type="ECO:0000256" key="1">
    <source>
        <dbReference type="SAM" id="MobiDB-lite"/>
    </source>
</evidence>
<evidence type="ECO:0000313" key="4">
    <source>
        <dbReference type="EMBL" id="RVU28756.1"/>
    </source>
</evidence>
<dbReference type="SUPFAM" id="SSF51338">
    <property type="entry name" value="Composite domain of metallo-dependent hydrolases"/>
    <property type="match status" value="1"/>
</dbReference>
<evidence type="ECO:0000256" key="2">
    <source>
        <dbReference type="SAM" id="SignalP"/>
    </source>
</evidence>
<dbReference type="GO" id="GO:0016810">
    <property type="term" value="F:hydrolase activity, acting on carbon-nitrogen (but not peptide) bonds"/>
    <property type="evidence" value="ECO:0007669"/>
    <property type="project" value="InterPro"/>
</dbReference>
<organism evidence="4 5">
    <name type="scientific">Streptomyces antnestii</name>
    <dbReference type="NCBI Taxonomy" id="2494256"/>
    <lineage>
        <taxon>Bacteria</taxon>
        <taxon>Bacillati</taxon>
        <taxon>Actinomycetota</taxon>
        <taxon>Actinomycetes</taxon>
        <taxon>Kitasatosporales</taxon>
        <taxon>Streptomycetaceae</taxon>
        <taxon>Streptomyces</taxon>
    </lineage>
</organism>
<reference evidence="4 5" key="1">
    <citation type="submission" date="2019-01" db="EMBL/GenBank/DDBJ databases">
        <title>Genome sequences of Streptomyces and Rhizobium isolates collected from root and soil.</title>
        <authorList>
            <person name="Chhettri S."/>
            <person name="Sevigny J.L."/>
            <person name="Sen A."/>
            <person name="Ennis N."/>
            <person name="Tisa L."/>
        </authorList>
    </citation>
    <scope>NUCLEOTIDE SEQUENCE [LARGE SCALE GENOMIC DNA]</scope>
    <source>
        <strain evidence="4 5">San01</strain>
    </source>
</reference>
<evidence type="ECO:0000259" key="3">
    <source>
        <dbReference type="Pfam" id="PF01979"/>
    </source>
</evidence>
<dbReference type="InterPro" id="IPR006311">
    <property type="entry name" value="TAT_signal"/>
</dbReference>